<feature type="domain" description="Alpha/beta hydrolase" evidence="1">
    <location>
        <begin position="19"/>
        <end position="456"/>
    </location>
</feature>
<dbReference type="AlphaFoldDB" id="A0A931I7W4"/>
<gene>
    <name evidence="2" type="ORF">IT779_08340</name>
</gene>
<evidence type="ECO:0000313" key="3">
    <source>
        <dbReference type="Proteomes" id="UP000655751"/>
    </source>
</evidence>
<accession>A0A931I7W4</accession>
<evidence type="ECO:0000259" key="1">
    <source>
        <dbReference type="Pfam" id="PF20091"/>
    </source>
</evidence>
<dbReference type="Proteomes" id="UP000655751">
    <property type="component" value="Unassembled WGS sequence"/>
</dbReference>
<dbReference type="EMBL" id="JADMLG010000003">
    <property type="protein sequence ID" value="MBH0776289.1"/>
    <property type="molecule type" value="Genomic_DNA"/>
</dbReference>
<name>A0A931I7W4_9NOCA</name>
<sequence length="479" mass="51973">MKDPVLSHVRGTPNLLLGNYDLTALGYTVDEYFVAGTAVSYRPVGELGVDGHWDVVPAERADYLTRAVTVVPADGARFNGTVVVEWLNVSGGLDAPAVWLMAHRELLRAGYAYVGVSAQRVGIEGGAALVGDLSLKTLDPQRYAPLTHPGDAFAFDLFSQLGAVVRHRGDELLGDLRPERILAVGESQSAMFLTTYLNAVAPLAEIYDGYLVHSRFGPAAPLDGRSILDPDTVASLPCPRFRDDLRTPVLAVITETDLVGGVLPGYCTAGQPDEKFLRVWEIPGAAHADNYTIQGAFLDSGRAPIEDLAQAFRPTDTLMGRRLDRFLNFAPQHHYVLHAAIARLDDWVRTGRPAPAAARIALTDDESPTIATDSHGIARDGVRTPWVDTPLAATSGLNTESDRMSKLFGSGELFDTAHLHRRYPGGRTEYLTEFTTALDRTIAAGFLTSADRQEILELTAITAEWRFDPGAFHQSGSVR</sequence>
<comment type="caution">
    <text evidence="2">The sequence shown here is derived from an EMBL/GenBank/DDBJ whole genome shotgun (WGS) entry which is preliminary data.</text>
</comment>
<dbReference type="RefSeq" id="WP_196148642.1">
    <property type="nucleotide sequence ID" value="NZ_JADMLG010000003.1"/>
</dbReference>
<proteinExistence type="predicted"/>
<dbReference type="Pfam" id="PF20091">
    <property type="entry name" value="Abhydrolase_10"/>
    <property type="match status" value="1"/>
</dbReference>
<keyword evidence="3" id="KW-1185">Reference proteome</keyword>
<evidence type="ECO:0000313" key="2">
    <source>
        <dbReference type="EMBL" id="MBH0776289.1"/>
    </source>
</evidence>
<protein>
    <recommendedName>
        <fullName evidence="1">Alpha/beta hydrolase domain-containing protein</fullName>
    </recommendedName>
</protein>
<organism evidence="2 3">
    <name type="scientific">Nocardia bovistercoris</name>
    <dbReference type="NCBI Taxonomy" id="2785916"/>
    <lineage>
        <taxon>Bacteria</taxon>
        <taxon>Bacillati</taxon>
        <taxon>Actinomycetota</taxon>
        <taxon>Actinomycetes</taxon>
        <taxon>Mycobacteriales</taxon>
        <taxon>Nocardiaceae</taxon>
        <taxon>Nocardia</taxon>
    </lineage>
</organism>
<dbReference type="InterPro" id="IPR045394">
    <property type="entry name" value="Abhydrolase_dom"/>
</dbReference>
<reference evidence="2" key="1">
    <citation type="submission" date="2020-11" db="EMBL/GenBank/DDBJ databases">
        <title>Nocardia NEAU-351.nov., a novel actinomycete isolated from the cow dung.</title>
        <authorList>
            <person name="Zhang X."/>
        </authorList>
    </citation>
    <scope>NUCLEOTIDE SEQUENCE</scope>
    <source>
        <strain evidence="2">NEAU-351</strain>
    </source>
</reference>